<reference evidence="1 2" key="1">
    <citation type="submission" date="2023-03" db="EMBL/GenBank/DDBJ databases">
        <title>Roseibium porphyridii sp. nov. and Roseibium rhodosorbium sp. nov. isolated from marine algae, Porphyridium cruentum and Rhodosorus marinus, respectively.</title>
        <authorList>
            <person name="Lee M.W."/>
            <person name="Choi B.J."/>
            <person name="Lee J.K."/>
            <person name="Choi D.G."/>
            <person name="Baek J.H."/>
            <person name="Bayburt H."/>
            <person name="Kim J.M."/>
            <person name="Han D.M."/>
            <person name="Kim K.H."/>
            <person name="Jeon C.O."/>
        </authorList>
    </citation>
    <scope>NUCLEOTIDE SEQUENCE [LARGE SCALE GENOMIC DNA]</scope>
    <source>
        <strain evidence="1 2">KMA01</strain>
    </source>
</reference>
<evidence type="ECO:0000313" key="2">
    <source>
        <dbReference type="Proteomes" id="UP001209803"/>
    </source>
</evidence>
<gene>
    <name evidence="1" type="ORF">K1718_12595</name>
</gene>
<evidence type="ECO:0000313" key="1">
    <source>
        <dbReference type="EMBL" id="WFE92161.1"/>
    </source>
</evidence>
<proteinExistence type="predicted"/>
<dbReference type="EMBL" id="CP120863">
    <property type="protein sequence ID" value="WFE92161.1"/>
    <property type="molecule type" value="Genomic_DNA"/>
</dbReference>
<accession>A0ABY8F9Z9</accession>
<dbReference type="Proteomes" id="UP001209803">
    <property type="component" value="Chromosome"/>
</dbReference>
<keyword evidence="2" id="KW-1185">Reference proteome</keyword>
<dbReference type="RefSeq" id="WP_285806071.1">
    <property type="nucleotide sequence ID" value="NZ_CP120863.1"/>
</dbReference>
<sequence length="63" mass="6986">MRLERLGPSVLVGTSWSGRFTDGRDSRGKIKVVTLVTDTWEEDNLTKCLTARRAVLIGALTHT</sequence>
<name>A0ABY8F9Z9_9HYPH</name>
<protein>
    <submittedName>
        <fullName evidence="1">Uncharacterized protein</fullName>
    </submittedName>
</protein>
<organism evidence="1 2">
    <name type="scientific">Roseibium porphyridii</name>
    <dbReference type="NCBI Taxonomy" id="2866279"/>
    <lineage>
        <taxon>Bacteria</taxon>
        <taxon>Pseudomonadati</taxon>
        <taxon>Pseudomonadota</taxon>
        <taxon>Alphaproteobacteria</taxon>
        <taxon>Hyphomicrobiales</taxon>
        <taxon>Stappiaceae</taxon>
        <taxon>Roseibium</taxon>
    </lineage>
</organism>